<sequence>MSARLYLLSSLRDLSAHRGPLVPIFQISPDFVPHYEQSSDRMEGSVSTCPSNSSGQTAGFFEFMFLSPYPTWHLIIFGLLASTVGLVTIGGNLVVILSFVVVPSIRQPTNYFIASLAVSDLLIGVVSMPFYTVYLLFGEVWPLGENLCDLWLSVDYTLCMCSIYTVFCITVDRFCSVKLPAKYRKWRTGRKVGIAICLTWTIPMLVFFTSIFGWQHFVGKRTVPPLKCYVQYMEDALFNSLLQIGYFWITLSAMIALYVGIYKVALDLHKRSSEKRDKNMACLVSMAGKTVSQIGTVITMGYRANDQKQPPQYLDSPDYYNIVYNPSKDVPNDLKPISDFPELQNPINQLINAKRPSRISLAAFSTTCKNEDPNCSLVNQADDQHIDSRQVTPNSQVIQFSSSVGYHSPREMLCDCPVSNKDDGKDYFKDTDDKEILLSPPRAKDMTKPCIVITNEAAEVTGGDAQNLDHVVLYTPDSNRVTLPNGTDARFTKCYSSQYNFQGSMCRFYPSMRPHSSTEIFVRPVTEELNADVLNFGKPISRKGHRNHYEVCNIDCLKNSRNEDCMTRSYTRAKDSYGSFNEGTREVKMFARLSTVNLNTMTTCYRNRKHELIENYLNGVGSLSNSQDFEGTRLQKDLFAARERLSPNESLNPLDSQRASSQILINNDRSPCCQCTGNDFGNPGAEDDVTKPETTSENPEASMASGFFNFVNLPNPSSFHLLSPLKQHIASAYSGLNFPQIFGFVPHNSSAFSATLEHALQKKNLDTVDHLQAKTGVSHQALSSSKQSIAQNSISEEKGFSRSRFSSYFDFMKPASAFISKFFDRTPSDDGSKSVVIENPHISDELEPDSRYLSTSEPNSSQQKEHLSSDSGRSNNLGSGKANFNLSSRIMEAIRSRSPSTGGRSSPQDPGNSDDDYDDDDDDDEYDEEDDSSSSGQMLFGCP</sequence>
<keyword evidence="7 9" id="KW-0675">Receptor</keyword>
<dbReference type="PANTHER" id="PTHR24247">
    <property type="entry name" value="5-HYDROXYTRYPTAMINE RECEPTOR"/>
    <property type="match status" value="1"/>
</dbReference>
<dbReference type="InterPro" id="IPR000276">
    <property type="entry name" value="GPCR_Rhodpsn"/>
</dbReference>
<dbReference type="EMBL" id="MG973313">
    <property type="protein sequence ID" value="AWJ68166.1"/>
    <property type="molecule type" value="mRNA"/>
</dbReference>
<keyword evidence="8 9" id="KW-0807">Transducer</keyword>
<feature type="compositionally biased region" description="Acidic residues" evidence="10">
    <location>
        <begin position="912"/>
        <end position="932"/>
    </location>
</feature>
<comment type="subcellular location">
    <subcellularLocation>
        <location evidence="1">Cell membrane</location>
        <topology evidence="1">Multi-pass membrane protein</topology>
    </subcellularLocation>
</comment>
<dbReference type="PRINTS" id="PR00237">
    <property type="entry name" value="GPCRRHODOPSN"/>
</dbReference>
<dbReference type="SMART" id="SM01381">
    <property type="entry name" value="7TM_GPCR_Srsx"/>
    <property type="match status" value="1"/>
</dbReference>
<proteinExistence type="evidence at transcript level"/>
<dbReference type="PANTHER" id="PTHR24247:SF191">
    <property type="entry name" value="MUSCARINIC ACETYLCHOLINE RECEPTOR, B-TYPE, ISOFORM A"/>
    <property type="match status" value="1"/>
</dbReference>
<evidence type="ECO:0000259" key="12">
    <source>
        <dbReference type="PROSITE" id="PS50262"/>
    </source>
</evidence>
<evidence type="ECO:0000256" key="11">
    <source>
        <dbReference type="SAM" id="Phobius"/>
    </source>
</evidence>
<feature type="region of interest" description="Disordered" evidence="10">
    <location>
        <begin position="826"/>
        <end position="943"/>
    </location>
</feature>
<keyword evidence="4 11" id="KW-1133">Transmembrane helix</keyword>
<dbReference type="PROSITE" id="PS00237">
    <property type="entry name" value="G_PROTEIN_RECEP_F1_1"/>
    <property type="match status" value="1"/>
</dbReference>
<evidence type="ECO:0000313" key="13">
    <source>
        <dbReference type="EMBL" id="AWJ68166.1"/>
    </source>
</evidence>
<feature type="transmembrane region" description="Helical" evidence="11">
    <location>
        <begin position="150"/>
        <end position="171"/>
    </location>
</feature>
<evidence type="ECO:0000256" key="4">
    <source>
        <dbReference type="ARBA" id="ARBA00022989"/>
    </source>
</evidence>
<evidence type="ECO:0000256" key="2">
    <source>
        <dbReference type="ARBA" id="ARBA00022475"/>
    </source>
</evidence>
<evidence type="ECO:0000256" key="8">
    <source>
        <dbReference type="ARBA" id="ARBA00023224"/>
    </source>
</evidence>
<evidence type="ECO:0000256" key="1">
    <source>
        <dbReference type="ARBA" id="ARBA00004651"/>
    </source>
</evidence>
<comment type="similarity">
    <text evidence="9">Belongs to the G-protein coupled receptor 1 family.</text>
</comment>
<feature type="compositionally biased region" description="Polar residues" evidence="10">
    <location>
        <begin position="869"/>
        <end position="888"/>
    </location>
</feature>
<dbReference type="GO" id="GO:0016907">
    <property type="term" value="F:G protein-coupled acetylcholine receptor activity"/>
    <property type="evidence" value="ECO:0007669"/>
    <property type="project" value="InterPro"/>
</dbReference>
<feature type="transmembrane region" description="Helical" evidence="11">
    <location>
        <begin position="111"/>
        <end position="130"/>
    </location>
</feature>
<evidence type="ECO:0000256" key="10">
    <source>
        <dbReference type="SAM" id="MobiDB-lite"/>
    </source>
</evidence>
<dbReference type="Pfam" id="PF00001">
    <property type="entry name" value="7tm_1"/>
    <property type="match status" value="1"/>
</dbReference>
<feature type="compositionally biased region" description="Polar residues" evidence="10">
    <location>
        <begin position="852"/>
        <end position="862"/>
    </location>
</feature>
<dbReference type="InterPro" id="IPR017452">
    <property type="entry name" value="GPCR_Rhodpsn_7TM"/>
</dbReference>
<keyword evidence="5 9" id="KW-0297">G-protein coupled receptor</keyword>
<dbReference type="GO" id="GO:0030425">
    <property type="term" value="C:dendrite"/>
    <property type="evidence" value="ECO:0007669"/>
    <property type="project" value="TreeGrafter"/>
</dbReference>
<dbReference type="PROSITE" id="PS50262">
    <property type="entry name" value="G_PROTEIN_RECEP_F1_2"/>
    <property type="match status" value="1"/>
</dbReference>
<keyword evidence="6 11" id="KW-0472">Membrane</keyword>
<dbReference type="GO" id="GO:0005886">
    <property type="term" value="C:plasma membrane"/>
    <property type="evidence" value="ECO:0007669"/>
    <property type="project" value="UniProtKB-SubCell"/>
</dbReference>
<feature type="transmembrane region" description="Helical" evidence="11">
    <location>
        <begin position="72"/>
        <end position="99"/>
    </location>
</feature>
<feature type="domain" description="G-protein coupled receptors family 1 profile" evidence="12">
    <location>
        <begin position="91"/>
        <end position="286"/>
    </location>
</feature>
<dbReference type="GO" id="GO:0007197">
    <property type="term" value="P:adenylate cyclase-inhibiting G protein-coupled acetylcholine receptor signaling pathway"/>
    <property type="evidence" value="ECO:0007669"/>
    <property type="project" value="TreeGrafter"/>
</dbReference>
<dbReference type="GO" id="GO:0007187">
    <property type="term" value="P:G protein-coupled receptor signaling pathway, coupled to cyclic nucleotide second messenger"/>
    <property type="evidence" value="ECO:0007669"/>
    <property type="project" value="TreeGrafter"/>
</dbReference>
<keyword evidence="2" id="KW-1003">Cell membrane</keyword>
<feature type="compositionally biased region" description="Low complexity" evidence="10">
    <location>
        <begin position="896"/>
        <end position="907"/>
    </location>
</feature>
<reference evidence="13" key="1">
    <citation type="submission" date="2018-02" db="EMBL/GenBank/DDBJ databases">
        <title>Hirudo verbana central nervous system transcriptome analysis of ion channel and receptor content.</title>
        <authorList>
            <person name="Northcutt A.J."/>
            <person name="Schulz D.J."/>
            <person name="Mesce K.A."/>
        </authorList>
    </citation>
    <scope>NUCLEOTIDE SEQUENCE</scope>
</reference>
<feature type="transmembrane region" description="Helical" evidence="11">
    <location>
        <begin position="192"/>
        <end position="217"/>
    </location>
</feature>
<dbReference type="PRINTS" id="PR00243">
    <property type="entry name" value="MUSCARINICR"/>
</dbReference>
<evidence type="ECO:0000256" key="3">
    <source>
        <dbReference type="ARBA" id="ARBA00022692"/>
    </source>
</evidence>
<feature type="compositionally biased region" description="Basic and acidic residues" evidence="10">
    <location>
        <begin position="841"/>
        <end position="850"/>
    </location>
</feature>
<protein>
    <submittedName>
        <fullName evidence="13">Putative muscarinic acetylcholine receptor 1</fullName>
    </submittedName>
</protein>
<keyword evidence="3 9" id="KW-0812">Transmembrane</keyword>
<dbReference type="AlphaFoldDB" id="A0A2S1WLZ0"/>
<evidence type="ECO:0000256" key="5">
    <source>
        <dbReference type="ARBA" id="ARBA00023040"/>
    </source>
</evidence>
<evidence type="ECO:0000256" key="6">
    <source>
        <dbReference type="ARBA" id="ARBA00023136"/>
    </source>
</evidence>
<evidence type="ECO:0000256" key="9">
    <source>
        <dbReference type="RuleBase" id="RU000688"/>
    </source>
</evidence>
<name>A0A2S1WLZ0_9ANNE</name>
<feature type="transmembrane region" description="Helical" evidence="11">
    <location>
        <begin position="237"/>
        <end position="259"/>
    </location>
</feature>
<dbReference type="InterPro" id="IPR000995">
    <property type="entry name" value="Musac_Ach_rcpt"/>
</dbReference>
<feature type="transmembrane region" description="Helical" evidence="11">
    <location>
        <begin position="280"/>
        <end position="302"/>
    </location>
</feature>
<dbReference type="SUPFAM" id="SSF81321">
    <property type="entry name" value="Family A G protein-coupled receptor-like"/>
    <property type="match status" value="1"/>
</dbReference>
<dbReference type="Gene3D" id="1.20.1070.10">
    <property type="entry name" value="Rhodopsin 7-helix transmembrane proteins"/>
    <property type="match status" value="1"/>
</dbReference>
<evidence type="ECO:0000256" key="7">
    <source>
        <dbReference type="ARBA" id="ARBA00023170"/>
    </source>
</evidence>
<dbReference type="GO" id="GO:0045202">
    <property type="term" value="C:synapse"/>
    <property type="evidence" value="ECO:0007669"/>
    <property type="project" value="TreeGrafter"/>
</dbReference>
<dbReference type="GO" id="GO:0004993">
    <property type="term" value="F:G protein-coupled serotonin receptor activity"/>
    <property type="evidence" value="ECO:0007669"/>
    <property type="project" value="TreeGrafter"/>
</dbReference>
<organism evidence="13">
    <name type="scientific">Hirudo verbana</name>
    <dbReference type="NCBI Taxonomy" id="311461"/>
    <lineage>
        <taxon>Eukaryota</taxon>
        <taxon>Metazoa</taxon>
        <taxon>Spiralia</taxon>
        <taxon>Lophotrochozoa</taxon>
        <taxon>Annelida</taxon>
        <taxon>Clitellata</taxon>
        <taxon>Hirudinea</taxon>
        <taxon>Hirudinida</taxon>
        <taxon>Hirudiniformes</taxon>
        <taxon>Hirudinidae</taxon>
        <taxon>Hirudo</taxon>
    </lineage>
</organism>
<accession>A0A2S1WLZ0</accession>